<keyword evidence="1 3" id="KW-0378">Hydrolase</keyword>
<feature type="domain" description="Response regulatory" evidence="7">
    <location>
        <begin position="6"/>
        <end position="123"/>
    </location>
</feature>
<proteinExistence type="inferred from homology"/>
<dbReference type="SUPFAM" id="SSF52738">
    <property type="entry name" value="Methylesterase CheB, C-terminal domain"/>
    <property type="match status" value="1"/>
</dbReference>
<evidence type="ECO:0000259" key="7">
    <source>
        <dbReference type="PROSITE" id="PS50110"/>
    </source>
</evidence>
<keyword evidence="3 5" id="KW-0597">Phosphoprotein</keyword>
<feature type="modified residue" description="4-aspartylphosphate" evidence="3 5">
    <location>
        <position position="57"/>
    </location>
</feature>
<dbReference type="PANTHER" id="PTHR42872:SF3">
    <property type="entry name" value="PROTEIN-GLUTAMATE METHYLESTERASE_PROTEIN-GLUTAMINE GLUTAMINASE 1"/>
    <property type="match status" value="1"/>
</dbReference>
<dbReference type="CDD" id="cd17541">
    <property type="entry name" value="REC_CheB-like"/>
    <property type="match status" value="1"/>
</dbReference>
<dbReference type="GO" id="GO:0000156">
    <property type="term" value="F:phosphorelay response regulator activity"/>
    <property type="evidence" value="ECO:0007669"/>
    <property type="project" value="InterPro"/>
</dbReference>
<keyword evidence="10" id="KW-1185">Reference proteome</keyword>
<accession>A0A6C0NV65</accession>
<feature type="region of interest" description="Disordered" evidence="6">
    <location>
        <begin position="165"/>
        <end position="210"/>
    </location>
</feature>
<dbReference type="GO" id="GO:0005737">
    <property type="term" value="C:cytoplasm"/>
    <property type="evidence" value="ECO:0007669"/>
    <property type="project" value="UniProtKB-SubCell"/>
</dbReference>
<dbReference type="GO" id="GO:0008984">
    <property type="term" value="F:protein-glutamate methylesterase activity"/>
    <property type="evidence" value="ECO:0007669"/>
    <property type="project" value="UniProtKB-UniRule"/>
</dbReference>
<evidence type="ECO:0000256" key="1">
    <source>
        <dbReference type="ARBA" id="ARBA00022801"/>
    </source>
</evidence>
<dbReference type="Pfam" id="PF01339">
    <property type="entry name" value="CheB_methylest"/>
    <property type="match status" value="1"/>
</dbReference>
<keyword evidence="3 4" id="KW-0145">Chemotaxis</keyword>
<dbReference type="Proteomes" id="UP000479114">
    <property type="component" value="Chromosome"/>
</dbReference>
<dbReference type="PROSITE" id="PS50110">
    <property type="entry name" value="RESPONSE_REGULATORY"/>
    <property type="match status" value="1"/>
</dbReference>
<feature type="active site" evidence="3 4">
    <location>
        <position position="381"/>
    </location>
</feature>
<dbReference type="NCBIfam" id="NF001965">
    <property type="entry name" value="PRK00742.1"/>
    <property type="match status" value="1"/>
</dbReference>
<comment type="subcellular location">
    <subcellularLocation>
        <location evidence="3">Cytoplasm</location>
    </subcellularLocation>
</comment>
<dbReference type="Gene3D" id="3.40.50.2300">
    <property type="match status" value="1"/>
</dbReference>
<gene>
    <name evidence="3" type="primary">cheB</name>
    <name evidence="9" type="ORF">GZH47_03825</name>
</gene>
<evidence type="ECO:0000256" key="5">
    <source>
        <dbReference type="PROSITE-ProRule" id="PRU00169"/>
    </source>
</evidence>
<comment type="similarity">
    <text evidence="3">Belongs to the CheB family.</text>
</comment>
<dbReference type="KEGG" id="prz:GZH47_03825"/>
<dbReference type="SMART" id="SM00448">
    <property type="entry name" value="REC"/>
    <property type="match status" value="1"/>
</dbReference>
<sequence>MSSTSRVLVVDDSAFMRQIICDLIAEDSQFTIIATANNGREAIEAVRLHKPDVITMDLEMPEMNGLDALERIMRMHPVPIIMMSSISDDGTRETIKALQNGAFDFIRKPSGPLSPDIRQVGEQLLEKLRIAILTKRYSRLYELEQPAAENSAKPKGLAPVVIEPPKHAPAKQRPSASGLSGRKAKAEPANPPSEKRKKQQDEVSVSQVSLSPKIEAAQQLETAKQQAAPSFEADLPVQSKHKPKPAKTFQHLVAIGTSTGGPRALHEVITSLPADFPAPVLVVQHMPPKFTRSLAQRLDTFSKLRVTEAEHGERVYAGVVYIAPGGYHLELARDSGGYCIKLTEEAPRSGHRPSVDTMFESCAAFPELRRHAVIMTGMGNDGVKGMRKLNECGGETAIAEAEETCVVYGMPRSAVEAGVATEVLPLKAIAPALAAAVRK</sequence>
<feature type="active site" evidence="3 4">
    <location>
        <position position="285"/>
    </location>
</feature>
<comment type="domain">
    <text evidence="3">Contains a C-terminal catalytic domain, and an N-terminal region which modulates catalytic activity.</text>
</comment>
<reference evidence="9 10" key="1">
    <citation type="submission" date="2020-02" db="EMBL/GenBank/DDBJ databases">
        <title>Paenibacillus sp. nov., isolated from rhizosphere soil of tomato.</title>
        <authorList>
            <person name="Weon H.-Y."/>
            <person name="Lee S.A."/>
        </authorList>
    </citation>
    <scope>NUCLEOTIDE SEQUENCE [LARGE SCALE GENOMIC DNA]</scope>
    <source>
        <strain evidence="9 10">14171R-81</strain>
    </source>
</reference>
<protein>
    <recommendedName>
        <fullName evidence="3">Protein-glutamate methylesterase/protein-glutamine glutaminase</fullName>
        <ecNumber evidence="3">3.1.1.61</ecNumber>
        <ecNumber evidence="3">3.5.1.44</ecNumber>
    </recommendedName>
</protein>
<evidence type="ECO:0000256" key="2">
    <source>
        <dbReference type="ARBA" id="ARBA00048267"/>
    </source>
</evidence>
<comment type="function">
    <text evidence="3">Involved in chemotaxis. Part of a chemotaxis signal transduction system that modulates chemotaxis in response to various stimuli. Catalyzes the demethylation of specific methylglutamate residues introduced into the chemoreceptors (methyl-accepting chemotaxis proteins or MCP) by CheR. Also mediates the irreversible deamidation of specific glutamine residues to glutamic acid.</text>
</comment>
<dbReference type="SUPFAM" id="SSF52172">
    <property type="entry name" value="CheY-like"/>
    <property type="match status" value="1"/>
</dbReference>
<dbReference type="PROSITE" id="PS50122">
    <property type="entry name" value="CHEB"/>
    <property type="match status" value="1"/>
</dbReference>
<evidence type="ECO:0000313" key="10">
    <source>
        <dbReference type="Proteomes" id="UP000479114"/>
    </source>
</evidence>
<dbReference type="Pfam" id="PF00072">
    <property type="entry name" value="Response_reg"/>
    <property type="match status" value="1"/>
</dbReference>
<dbReference type="InterPro" id="IPR000673">
    <property type="entry name" value="Sig_transdc_resp-reg_Me-estase"/>
</dbReference>
<evidence type="ECO:0000256" key="6">
    <source>
        <dbReference type="SAM" id="MobiDB-lite"/>
    </source>
</evidence>
<comment type="catalytic activity">
    <reaction evidence="3">
        <text>L-glutaminyl-[protein] + H2O = L-glutamyl-[protein] + NH4(+)</text>
        <dbReference type="Rhea" id="RHEA:16441"/>
        <dbReference type="Rhea" id="RHEA-COMP:10207"/>
        <dbReference type="Rhea" id="RHEA-COMP:10208"/>
        <dbReference type="ChEBI" id="CHEBI:15377"/>
        <dbReference type="ChEBI" id="CHEBI:28938"/>
        <dbReference type="ChEBI" id="CHEBI:29973"/>
        <dbReference type="ChEBI" id="CHEBI:30011"/>
        <dbReference type="EC" id="3.5.1.44"/>
    </reaction>
</comment>
<dbReference type="RefSeq" id="WP_162638684.1">
    <property type="nucleotide sequence ID" value="NZ_CP048286.1"/>
</dbReference>
<evidence type="ECO:0000313" key="9">
    <source>
        <dbReference type="EMBL" id="QHW30048.1"/>
    </source>
</evidence>
<dbReference type="Gene3D" id="3.40.50.180">
    <property type="entry name" value="Methylesterase CheB, C-terminal domain"/>
    <property type="match status" value="1"/>
</dbReference>
<evidence type="ECO:0000256" key="4">
    <source>
        <dbReference type="PROSITE-ProRule" id="PRU00050"/>
    </source>
</evidence>
<evidence type="ECO:0000256" key="3">
    <source>
        <dbReference type="HAMAP-Rule" id="MF_00099"/>
    </source>
</evidence>
<comment type="catalytic activity">
    <reaction evidence="2 3">
        <text>[protein]-L-glutamate 5-O-methyl ester + H2O = L-glutamyl-[protein] + methanol + H(+)</text>
        <dbReference type="Rhea" id="RHEA:23236"/>
        <dbReference type="Rhea" id="RHEA-COMP:10208"/>
        <dbReference type="Rhea" id="RHEA-COMP:10311"/>
        <dbReference type="ChEBI" id="CHEBI:15377"/>
        <dbReference type="ChEBI" id="CHEBI:15378"/>
        <dbReference type="ChEBI" id="CHEBI:17790"/>
        <dbReference type="ChEBI" id="CHEBI:29973"/>
        <dbReference type="ChEBI" id="CHEBI:82795"/>
        <dbReference type="EC" id="3.1.1.61"/>
    </reaction>
</comment>
<name>A0A6C0NV65_9BACL</name>
<dbReference type="CDD" id="cd16432">
    <property type="entry name" value="CheB_Rec"/>
    <property type="match status" value="1"/>
</dbReference>
<dbReference type="InterPro" id="IPR008248">
    <property type="entry name" value="CheB-like"/>
</dbReference>
<dbReference type="PANTHER" id="PTHR42872">
    <property type="entry name" value="PROTEIN-GLUTAMATE METHYLESTERASE/PROTEIN-GLUTAMINE GLUTAMINASE"/>
    <property type="match status" value="1"/>
</dbReference>
<dbReference type="InterPro" id="IPR001789">
    <property type="entry name" value="Sig_transdc_resp-reg_receiver"/>
</dbReference>
<dbReference type="InterPro" id="IPR035909">
    <property type="entry name" value="CheB_C"/>
</dbReference>
<dbReference type="EMBL" id="CP048286">
    <property type="protein sequence ID" value="QHW30048.1"/>
    <property type="molecule type" value="Genomic_DNA"/>
</dbReference>
<comment type="PTM">
    <text evidence="3">Phosphorylated by CheA. Phosphorylation of the N-terminal regulatory domain activates the methylesterase activity.</text>
</comment>
<dbReference type="EC" id="3.5.1.44" evidence="3"/>
<dbReference type="GO" id="GO:0006935">
    <property type="term" value="P:chemotaxis"/>
    <property type="evidence" value="ECO:0007669"/>
    <property type="project" value="UniProtKB-UniRule"/>
</dbReference>
<dbReference type="AlphaFoldDB" id="A0A6C0NV65"/>
<dbReference type="EC" id="3.1.1.61" evidence="3"/>
<feature type="domain" description="CheB-type methylesterase" evidence="8">
    <location>
        <begin position="243"/>
        <end position="439"/>
    </location>
</feature>
<evidence type="ECO:0000259" key="8">
    <source>
        <dbReference type="PROSITE" id="PS50122"/>
    </source>
</evidence>
<feature type="active site" evidence="3 4">
    <location>
        <position position="258"/>
    </location>
</feature>
<dbReference type="GO" id="GO:0050568">
    <property type="term" value="F:protein-glutamine glutaminase activity"/>
    <property type="evidence" value="ECO:0007669"/>
    <property type="project" value="UniProtKB-UniRule"/>
</dbReference>
<dbReference type="HAMAP" id="MF_00099">
    <property type="entry name" value="CheB_chemtxs"/>
    <property type="match status" value="1"/>
</dbReference>
<keyword evidence="3" id="KW-0963">Cytoplasm</keyword>
<organism evidence="9 10">
    <name type="scientific">Paenibacillus rhizovicinus</name>
    <dbReference type="NCBI Taxonomy" id="2704463"/>
    <lineage>
        <taxon>Bacteria</taxon>
        <taxon>Bacillati</taxon>
        <taxon>Bacillota</taxon>
        <taxon>Bacilli</taxon>
        <taxon>Bacillales</taxon>
        <taxon>Paenibacillaceae</taxon>
        <taxon>Paenibacillus</taxon>
    </lineage>
</organism>
<dbReference type="InterPro" id="IPR011006">
    <property type="entry name" value="CheY-like_superfamily"/>
</dbReference>